<evidence type="ECO:0000313" key="1">
    <source>
        <dbReference type="EMBL" id="KAA6323491.1"/>
    </source>
</evidence>
<feature type="non-terminal residue" evidence="1">
    <location>
        <position position="32"/>
    </location>
</feature>
<accession>A0A5J4QR21</accession>
<comment type="caution">
    <text evidence="1">The sequence shown here is derived from an EMBL/GenBank/DDBJ whole genome shotgun (WGS) entry which is preliminary data.</text>
</comment>
<dbReference type="AlphaFoldDB" id="A0A5J4QR21"/>
<dbReference type="EMBL" id="SNRY01002792">
    <property type="protein sequence ID" value="KAA6323491.1"/>
    <property type="molecule type" value="Genomic_DNA"/>
</dbReference>
<name>A0A5J4QR21_9ZZZZ</name>
<protein>
    <submittedName>
        <fullName evidence="1">Uncharacterized protein</fullName>
    </submittedName>
</protein>
<proteinExistence type="predicted"/>
<reference evidence="1" key="1">
    <citation type="submission" date="2019-03" db="EMBL/GenBank/DDBJ databases">
        <title>Single cell metagenomics reveals metabolic interactions within the superorganism composed of flagellate Streblomastix strix and complex community of Bacteroidetes bacteria on its surface.</title>
        <authorList>
            <person name="Treitli S.C."/>
            <person name="Kolisko M."/>
            <person name="Husnik F."/>
            <person name="Keeling P."/>
            <person name="Hampl V."/>
        </authorList>
    </citation>
    <scope>NUCLEOTIDE SEQUENCE</scope>
    <source>
        <strain evidence="1">STM</strain>
    </source>
</reference>
<sequence>MSDFYKGDLTNVTHNCIIIRSFYDTILQIKRK</sequence>
<gene>
    <name evidence="1" type="ORF">EZS27_027074</name>
</gene>
<organism evidence="1">
    <name type="scientific">termite gut metagenome</name>
    <dbReference type="NCBI Taxonomy" id="433724"/>
    <lineage>
        <taxon>unclassified sequences</taxon>
        <taxon>metagenomes</taxon>
        <taxon>organismal metagenomes</taxon>
    </lineage>
</organism>